<keyword evidence="1" id="KW-1133">Transmembrane helix</keyword>
<dbReference type="OrthoDB" id="408152at2759"/>
<sequence>MPRYVDTLPPAVNPKEKQVIVLSFGRNGTLGLYTALGKLGYNPCHMKTVLMGGAPEVRMMKEVVMERHSPNGKRYNKDDLDKWLGQYDALTDITPFFMEEAVAAWPDAKFILTTREPAAWYASAESTILRKPGIVQLVMMGILRWFSPLFWEMSGVKESARIILFGGGEFMNKDDAIRAYIAHNEKARSIVPKDQLLEVKLEDGLGWEQICPFLGKEIPNEPYPRTNSRDEFKELHAGVIKPHMQAAMAKLVTTIIVPLAAAGAWYYMRYVKN</sequence>
<evidence type="ECO:0008006" key="4">
    <source>
        <dbReference type="Google" id="ProtNLM"/>
    </source>
</evidence>
<accession>A0A507BDE7</accession>
<comment type="caution">
    <text evidence="2">The sequence shown here is derived from an EMBL/GenBank/DDBJ whole genome shotgun (WGS) entry which is preliminary data.</text>
</comment>
<name>A0A507BDE7_9PEZI</name>
<dbReference type="GeneID" id="41972739"/>
<evidence type="ECO:0000256" key="1">
    <source>
        <dbReference type="SAM" id="Phobius"/>
    </source>
</evidence>
<dbReference type="EMBL" id="SKBQ01000027">
    <property type="protein sequence ID" value="TPX14600.1"/>
    <property type="molecule type" value="Genomic_DNA"/>
</dbReference>
<organism evidence="2 3">
    <name type="scientific">Thyridium curvatum</name>
    <dbReference type="NCBI Taxonomy" id="1093900"/>
    <lineage>
        <taxon>Eukaryota</taxon>
        <taxon>Fungi</taxon>
        <taxon>Dikarya</taxon>
        <taxon>Ascomycota</taxon>
        <taxon>Pezizomycotina</taxon>
        <taxon>Sordariomycetes</taxon>
        <taxon>Sordariomycetidae</taxon>
        <taxon>Thyridiales</taxon>
        <taxon>Thyridiaceae</taxon>
        <taxon>Thyridium</taxon>
    </lineage>
</organism>
<keyword evidence="1" id="KW-0472">Membrane</keyword>
<gene>
    <name evidence="2" type="ORF">E0L32_005292</name>
</gene>
<dbReference type="PANTHER" id="PTHR36978">
    <property type="entry name" value="P-LOOP CONTAINING NUCLEOTIDE TRIPHOSPHATE HYDROLASE"/>
    <property type="match status" value="1"/>
</dbReference>
<dbReference type="Proteomes" id="UP000319257">
    <property type="component" value="Unassembled WGS sequence"/>
</dbReference>
<protein>
    <recommendedName>
        <fullName evidence="4">NAD dependent epimerase/dehydratase</fullName>
    </recommendedName>
</protein>
<dbReference type="InParanoid" id="A0A507BDE7"/>
<proteinExistence type="predicted"/>
<dbReference type="PANTHER" id="PTHR36978:SF4">
    <property type="entry name" value="P-LOOP CONTAINING NUCLEOSIDE TRIPHOSPHATE HYDROLASE PROTEIN"/>
    <property type="match status" value="1"/>
</dbReference>
<feature type="transmembrane region" description="Helical" evidence="1">
    <location>
        <begin position="251"/>
        <end position="268"/>
    </location>
</feature>
<dbReference type="Gene3D" id="3.40.50.300">
    <property type="entry name" value="P-loop containing nucleotide triphosphate hydrolases"/>
    <property type="match status" value="1"/>
</dbReference>
<evidence type="ECO:0000313" key="3">
    <source>
        <dbReference type="Proteomes" id="UP000319257"/>
    </source>
</evidence>
<dbReference type="InterPro" id="IPR027417">
    <property type="entry name" value="P-loop_NTPase"/>
</dbReference>
<dbReference type="SUPFAM" id="SSF52540">
    <property type="entry name" value="P-loop containing nucleoside triphosphate hydrolases"/>
    <property type="match status" value="1"/>
</dbReference>
<dbReference type="STRING" id="1093900.A0A507BDE7"/>
<dbReference type="RefSeq" id="XP_030996311.1">
    <property type="nucleotide sequence ID" value="XM_031139798.1"/>
</dbReference>
<evidence type="ECO:0000313" key="2">
    <source>
        <dbReference type="EMBL" id="TPX14600.1"/>
    </source>
</evidence>
<reference evidence="2 3" key="1">
    <citation type="submission" date="2019-06" db="EMBL/GenBank/DDBJ databases">
        <title>Draft genome sequence of the filamentous fungus Phialemoniopsis curvata isolated from diesel fuel.</title>
        <authorList>
            <person name="Varaljay V.A."/>
            <person name="Lyon W.J."/>
            <person name="Crouch A.L."/>
            <person name="Drake C.E."/>
            <person name="Hollomon J.M."/>
            <person name="Nadeau L.J."/>
            <person name="Nunn H.S."/>
            <person name="Stevenson B.S."/>
            <person name="Bojanowski C.L."/>
            <person name="Crookes-Goodson W.J."/>
        </authorList>
    </citation>
    <scope>NUCLEOTIDE SEQUENCE [LARGE SCALE GENOMIC DNA]</scope>
    <source>
        <strain evidence="2 3">D216</strain>
    </source>
</reference>
<keyword evidence="1" id="KW-0812">Transmembrane</keyword>
<dbReference type="InterPro" id="IPR040632">
    <property type="entry name" value="Sulfotransfer_4"/>
</dbReference>
<keyword evidence="3" id="KW-1185">Reference proteome</keyword>
<dbReference type="AlphaFoldDB" id="A0A507BDE7"/>
<dbReference type="Pfam" id="PF17784">
    <property type="entry name" value="Sulfotransfer_4"/>
    <property type="match status" value="1"/>
</dbReference>